<proteinExistence type="inferred from homology"/>
<keyword evidence="6" id="KW-0509">mRNA transport</keyword>
<keyword evidence="3" id="KW-0813">Transport</keyword>
<dbReference type="PANTHER" id="PTHR10662:SF22">
    <property type="entry name" value="NUCLEAR RNA EXPORT FACTOR 1"/>
    <property type="match status" value="1"/>
</dbReference>
<dbReference type="InterPro" id="IPR015245">
    <property type="entry name" value="Tap_RNA-bd"/>
</dbReference>
<feature type="compositionally biased region" description="Gly residues" evidence="9">
    <location>
        <begin position="57"/>
        <end position="76"/>
    </location>
</feature>
<dbReference type="GO" id="GO:0016973">
    <property type="term" value="P:poly(A)+ mRNA export from nucleus"/>
    <property type="evidence" value="ECO:0007669"/>
    <property type="project" value="TreeGrafter"/>
</dbReference>
<evidence type="ECO:0000256" key="3">
    <source>
        <dbReference type="ARBA" id="ARBA00022448"/>
    </source>
</evidence>
<dbReference type="Pfam" id="PF24048">
    <property type="entry name" value="LRR_NXF1-5"/>
    <property type="match status" value="1"/>
</dbReference>
<dbReference type="InterPro" id="IPR001611">
    <property type="entry name" value="Leu-rich_rpt"/>
</dbReference>
<dbReference type="GO" id="GO:0003723">
    <property type="term" value="F:RNA binding"/>
    <property type="evidence" value="ECO:0007669"/>
    <property type="project" value="UniProtKB-KW"/>
</dbReference>
<dbReference type="InterPro" id="IPR057125">
    <property type="entry name" value="NXF1/2/3/5-like_LRR"/>
</dbReference>
<evidence type="ECO:0000256" key="4">
    <source>
        <dbReference type="ARBA" id="ARBA00022614"/>
    </source>
</evidence>
<evidence type="ECO:0000256" key="8">
    <source>
        <dbReference type="ARBA" id="ARBA00023242"/>
    </source>
</evidence>
<feature type="region of interest" description="Disordered" evidence="9">
    <location>
        <begin position="566"/>
        <end position="585"/>
    </location>
</feature>
<feature type="region of interest" description="Disordered" evidence="9">
    <location>
        <begin position="1"/>
        <end position="131"/>
    </location>
</feature>
<evidence type="ECO:0000256" key="2">
    <source>
        <dbReference type="ARBA" id="ARBA00009285"/>
    </source>
</evidence>
<evidence type="ECO:0000259" key="11">
    <source>
        <dbReference type="PROSITE" id="PS51281"/>
    </source>
</evidence>
<protein>
    <submittedName>
        <fullName evidence="12">Nuclear RNA export factor</fullName>
    </submittedName>
</protein>
<dbReference type="FunFam" id="1.10.8.10:FF:000018">
    <property type="entry name" value="Nuclear RNA export factor 1"/>
    <property type="match status" value="1"/>
</dbReference>
<evidence type="ECO:0000256" key="5">
    <source>
        <dbReference type="ARBA" id="ARBA00022737"/>
    </source>
</evidence>
<comment type="subcellular location">
    <subcellularLocation>
        <location evidence="1">Nucleus</location>
        <location evidence="1">Nucleoplasm</location>
    </subcellularLocation>
</comment>
<dbReference type="Gene3D" id="1.10.8.10">
    <property type="entry name" value="DNA helicase RuvA subunit, C-terminal domain"/>
    <property type="match status" value="1"/>
</dbReference>
<evidence type="ECO:0000256" key="1">
    <source>
        <dbReference type="ARBA" id="ARBA00004642"/>
    </source>
</evidence>
<dbReference type="SUPFAM" id="SSF54928">
    <property type="entry name" value="RNA-binding domain, RBD"/>
    <property type="match status" value="1"/>
</dbReference>
<dbReference type="FunFam" id="3.80.10.10:FF:000384">
    <property type="entry name" value="Nuclear RNA export factor 1"/>
    <property type="match status" value="1"/>
</dbReference>
<organism evidence="12">
    <name type="scientific">Rhipicephalus appendiculatus</name>
    <name type="common">Brown ear tick</name>
    <dbReference type="NCBI Taxonomy" id="34631"/>
    <lineage>
        <taxon>Eukaryota</taxon>
        <taxon>Metazoa</taxon>
        <taxon>Ecdysozoa</taxon>
        <taxon>Arthropoda</taxon>
        <taxon>Chelicerata</taxon>
        <taxon>Arachnida</taxon>
        <taxon>Acari</taxon>
        <taxon>Parasitiformes</taxon>
        <taxon>Ixodida</taxon>
        <taxon>Ixodoidea</taxon>
        <taxon>Ixodidae</taxon>
        <taxon>Rhipicephalinae</taxon>
        <taxon>Rhipicephalus</taxon>
        <taxon>Rhipicephalus</taxon>
    </lineage>
</organism>
<dbReference type="InterPro" id="IPR009060">
    <property type="entry name" value="UBA-like_sf"/>
</dbReference>
<dbReference type="EMBL" id="GEDV01008771">
    <property type="protein sequence ID" value="JAP79786.1"/>
    <property type="molecule type" value="Transcribed_RNA"/>
</dbReference>
<comment type="similarity">
    <text evidence="2">Belongs to the NXF family.</text>
</comment>
<name>A0A131YNW4_RHIAP</name>
<dbReference type="GO" id="GO:0005737">
    <property type="term" value="C:cytoplasm"/>
    <property type="evidence" value="ECO:0007669"/>
    <property type="project" value="InterPro"/>
</dbReference>
<reference evidence="12" key="1">
    <citation type="journal article" date="2016" name="Ticks Tick Borne Dis.">
        <title>De novo assembly and annotation of the salivary gland transcriptome of Rhipicephalus appendiculatus male and female ticks during blood feeding.</title>
        <authorList>
            <person name="de Castro M.H."/>
            <person name="de Klerk D."/>
            <person name="Pienaar R."/>
            <person name="Latif A.A."/>
            <person name="Rees D.J."/>
            <person name="Mans B.J."/>
        </authorList>
    </citation>
    <scope>NUCLEOTIDE SEQUENCE</scope>
    <source>
        <tissue evidence="12">Salivary glands</tissue>
    </source>
</reference>
<dbReference type="SUPFAM" id="SSF46934">
    <property type="entry name" value="UBA-like"/>
    <property type="match status" value="1"/>
</dbReference>
<dbReference type="InterPro" id="IPR018222">
    <property type="entry name" value="Nuclear_transport_factor_2_euk"/>
</dbReference>
<dbReference type="Pfam" id="PF03943">
    <property type="entry name" value="TAP_C"/>
    <property type="match status" value="1"/>
</dbReference>
<keyword evidence="8" id="KW-0539">Nucleus</keyword>
<dbReference type="InterPro" id="IPR032675">
    <property type="entry name" value="LRR_dom_sf"/>
</dbReference>
<feature type="compositionally biased region" description="Pro residues" evidence="9">
    <location>
        <begin position="570"/>
        <end position="585"/>
    </location>
</feature>
<dbReference type="InterPro" id="IPR002075">
    <property type="entry name" value="NTF2_dom"/>
</dbReference>
<dbReference type="PROSITE" id="PS51281">
    <property type="entry name" value="TAP_C"/>
    <property type="match status" value="1"/>
</dbReference>
<dbReference type="Pfam" id="PF09162">
    <property type="entry name" value="Tap-RNA_bind"/>
    <property type="match status" value="1"/>
</dbReference>
<dbReference type="PROSITE" id="PS51450">
    <property type="entry name" value="LRR"/>
    <property type="match status" value="2"/>
</dbReference>
<dbReference type="FunFam" id="3.10.450.50:FF:000004">
    <property type="entry name" value="Nuclear RNA export factor 1"/>
    <property type="match status" value="1"/>
</dbReference>
<dbReference type="SUPFAM" id="SSF54427">
    <property type="entry name" value="NTF2-like"/>
    <property type="match status" value="1"/>
</dbReference>
<feature type="domain" description="NTF2" evidence="10">
    <location>
        <begin position="407"/>
        <end position="555"/>
    </location>
</feature>
<keyword evidence="5" id="KW-0677">Repeat</keyword>
<evidence type="ECO:0000256" key="6">
    <source>
        <dbReference type="ARBA" id="ARBA00022816"/>
    </source>
</evidence>
<dbReference type="AlphaFoldDB" id="A0A131YNW4"/>
<dbReference type="GO" id="GO:0005654">
    <property type="term" value="C:nucleoplasm"/>
    <property type="evidence" value="ECO:0007669"/>
    <property type="project" value="UniProtKB-SubCell"/>
</dbReference>
<evidence type="ECO:0000259" key="10">
    <source>
        <dbReference type="PROSITE" id="PS50177"/>
    </source>
</evidence>
<dbReference type="PROSITE" id="PS50177">
    <property type="entry name" value="NTF2_DOMAIN"/>
    <property type="match status" value="1"/>
</dbReference>
<dbReference type="Gene3D" id="3.80.10.10">
    <property type="entry name" value="Ribonuclease Inhibitor"/>
    <property type="match status" value="1"/>
</dbReference>
<dbReference type="Pfam" id="PF22602">
    <property type="entry name" value="NXF_NTF2"/>
    <property type="match status" value="1"/>
</dbReference>
<dbReference type="Gene3D" id="3.10.450.50">
    <property type="match status" value="1"/>
</dbReference>
<evidence type="ECO:0000256" key="7">
    <source>
        <dbReference type="ARBA" id="ARBA00022884"/>
    </source>
</evidence>
<evidence type="ECO:0000313" key="12">
    <source>
        <dbReference type="EMBL" id="JAP79786.1"/>
    </source>
</evidence>
<dbReference type="InterPro" id="IPR005637">
    <property type="entry name" value="TAP_C_dom"/>
</dbReference>
<dbReference type="GO" id="GO:0005635">
    <property type="term" value="C:nuclear envelope"/>
    <property type="evidence" value="ECO:0007669"/>
    <property type="project" value="UniProtKB-ARBA"/>
</dbReference>
<accession>A0A131YNW4</accession>
<dbReference type="Gene3D" id="3.30.70.330">
    <property type="match status" value="1"/>
</dbReference>
<feature type="compositionally biased region" description="Basic and acidic residues" evidence="9">
    <location>
        <begin position="13"/>
        <end position="23"/>
    </location>
</feature>
<dbReference type="InterPro" id="IPR012677">
    <property type="entry name" value="Nucleotide-bd_a/b_plait_sf"/>
</dbReference>
<evidence type="ECO:0000256" key="9">
    <source>
        <dbReference type="SAM" id="MobiDB-lite"/>
    </source>
</evidence>
<feature type="compositionally biased region" description="Gly residues" evidence="9">
    <location>
        <begin position="25"/>
        <end position="45"/>
    </location>
</feature>
<dbReference type="SUPFAM" id="SSF52058">
    <property type="entry name" value="L domain-like"/>
    <property type="match status" value="1"/>
</dbReference>
<dbReference type="InterPro" id="IPR035979">
    <property type="entry name" value="RBD_domain_sf"/>
</dbReference>
<dbReference type="InterPro" id="IPR032710">
    <property type="entry name" value="NTF2-like_dom_sf"/>
</dbReference>
<dbReference type="SMART" id="SM00804">
    <property type="entry name" value="TAP_C"/>
    <property type="match status" value="1"/>
</dbReference>
<keyword evidence="7" id="KW-0694">RNA-binding</keyword>
<keyword evidence="4" id="KW-0433">Leucine-rich repeat</keyword>
<dbReference type="InterPro" id="IPR030217">
    <property type="entry name" value="NXF_fam"/>
</dbReference>
<sequence length="651" mass="72433">MSSRGPRSQGFYGHDDRGGDRGGNRGRGGGGRGGGGRVGNRGGFGAPILKRYNRQKFGGGPSGGQPGYGRRGGGGNRARFADEDGDIEMQGGNLPDHMRNRFKPYNNSYNRNRKRRGMPDRRGGRDVYIPPHLQNKNSEGTWYKVVIPQGKKFGKDFIYREIKARISVPLIPYNFQFDGHNAVFYIADVPTAAAVRNLNRVIDTPSGFKMAITVKGSDLPIVAVDDDVIQSLKLVMSKRYDATRGHLDLSNFQKDESLKELNLYITFTRPSIMSIAVKIIVENVPEVQTLDLSNNKLTTLYPLGPVHGACKQLRSLNFANNRILKMAELDSMKGMASVQELVLEGNPVCTAYNDKSQYISAVRQRFPKVILLDHNELPPPISFDLGLEETIPPSKPSYFPSEDVKQIVVQFLEQYFTIFDSKNRSGLIDAYHDDAIFSMSSSKLPQTKHDAREFMRDSRNIMKVTNTESRREKLKTGRVNIVAFLDQLPETRHDPSSFTVDIPLVTPSLMCFTVFGILRVVSNGLIVPQVKSFTRTFFVVPQGAGFSIINETLFVTGGTDDQIRAYPTPENTPPAPTPAPTPVPTPVLTPVVPLATNERESLLVQLCSQTRMNRAFAERCMEQNEWNLQKALTVFAELNVRGAIPPEAFQS</sequence>
<dbReference type="CDD" id="cd14342">
    <property type="entry name" value="UBA_TAP-C"/>
    <property type="match status" value="1"/>
</dbReference>
<dbReference type="PANTHER" id="PTHR10662">
    <property type="entry name" value="NUCLEAR RNA EXPORT FACTOR"/>
    <property type="match status" value="1"/>
</dbReference>
<feature type="domain" description="TAP-C" evidence="11">
    <location>
        <begin position="597"/>
        <end position="651"/>
    </location>
</feature>